<protein>
    <submittedName>
        <fullName evidence="2">Uncharacterized protein</fullName>
    </submittedName>
</protein>
<dbReference type="EMBL" id="BJZV01000007">
    <property type="protein sequence ID" value="GEP09869.1"/>
    <property type="molecule type" value="Genomic_DNA"/>
</dbReference>
<keyword evidence="3" id="KW-1185">Reference proteome</keyword>
<keyword evidence="1" id="KW-0812">Transmembrane</keyword>
<keyword evidence="1" id="KW-0472">Membrane</keyword>
<comment type="caution">
    <text evidence="2">The sequence shown here is derived from an EMBL/GenBank/DDBJ whole genome shotgun (WGS) entry which is preliminary data.</text>
</comment>
<organism evidence="2 3">
    <name type="scientific">Methylobacterium gnaphalii</name>
    <dbReference type="NCBI Taxonomy" id="1010610"/>
    <lineage>
        <taxon>Bacteria</taxon>
        <taxon>Pseudomonadati</taxon>
        <taxon>Pseudomonadota</taxon>
        <taxon>Alphaproteobacteria</taxon>
        <taxon>Hyphomicrobiales</taxon>
        <taxon>Methylobacteriaceae</taxon>
        <taxon>Methylobacterium</taxon>
    </lineage>
</organism>
<dbReference type="Proteomes" id="UP000321750">
    <property type="component" value="Unassembled WGS sequence"/>
</dbReference>
<feature type="transmembrane region" description="Helical" evidence="1">
    <location>
        <begin position="6"/>
        <end position="25"/>
    </location>
</feature>
<gene>
    <name evidence="2" type="ORF">MGN01_17140</name>
</gene>
<keyword evidence="1" id="KW-1133">Transmembrane helix</keyword>
<dbReference type="RefSeq" id="WP_170245901.1">
    <property type="nucleotide sequence ID" value="NZ_BJZV01000007.1"/>
</dbReference>
<evidence type="ECO:0000256" key="1">
    <source>
        <dbReference type="SAM" id="Phobius"/>
    </source>
</evidence>
<accession>A0A512JIT9</accession>
<evidence type="ECO:0000313" key="2">
    <source>
        <dbReference type="EMBL" id="GEP09869.1"/>
    </source>
</evidence>
<proteinExistence type="predicted"/>
<reference evidence="2 3" key="1">
    <citation type="submission" date="2019-07" db="EMBL/GenBank/DDBJ databases">
        <title>Whole genome shotgun sequence of Methylobacterium gnaphalii NBRC 107716.</title>
        <authorList>
            <person name="Hosoyama A."/>
            <person name="Uohara A."/>
            <person name="Ohji S."/>
            <person name="Ichikawa N."/>
        </authorList>
    </citation>
    <scope>NUCLEOTIDE SEQUENCE [LARGE SCALE GENOMIC DNA]</scope>
    <source>
        <strain evidence="2 3">NBRC 107716</strain>
    </source>
</reference>
<name>A0A512JIT9_9HYPH</name>
<evidence type="ECO:0000313" key="3">
    <source>
        <dbReference type="Proteomes" id="UP000321750"/>
    </source>
</evidence>
<sequence>MNPLAAFAIVLIGFIALALVLIPVLDDELRRAVARLPANDKATAEDIEEEARRVG</sequence>
<dbReference type="AlphaFoldDB" id="A0A512JIT9"/>